<evidence type="ECO:0000313" key="1">
    <source>
        <dbReference type="EMBL" id="KAK9062964.1"/>
    </source>
</evidence>
<keyword evidence="2" id="KW-1185">Reference proteome</keyword>
<sequence>MDCRVYPEIGDPWLMIGGGGGSGGGGGQMLGETFSHESEHDLAAMVSDFLENGSSCGADSRCSSDSDSGFCELAHLADKISVSFFALSTFRFPVS</sequence>
<dbReference type="Proteomes" id="UP001408789">
    <property type="component" value="Unassembled WGS sequence"/>
</dbReference>
<organism evidence="1 2">
    <name type="scientific">Deinandra increscens subsp. villosa</name>
    <dbReference type="NCBI Taxonomy" id="3103831"/>
    <lineage>
        <taxon>Eukaryota</taxon>
        <taxon>Viridiplantae</taxon>
        <taxon>Streptophyta</taxon>
        <taxon>Embryophyta</taxon>
        <taxon>Tracheophyta</taxon>
        <taxon>Spermatophyta</taxon>
        <taxon>Magnoliopsida</taxon>
        <taxon>eudicotyledons</taxon>
        <taxon>Gunneridae</taxon>
        <taxon>Pentapetalae</taxon>
        <taxon>asterids</taxon>
        <taxon>campanulids</taxon>
        <taxon>Asterales</taxon>
        <taxon>Asteraceae</taxon>
        <taxon>Asteroideae</taxon>
        <taxon>Heliantheae alliance</taxon>
        <taxon>Madieae</taxon>
        <taxon>Madiinae</taxon>
        <taxon>Deinandra</taxon>
    </lineage>
</organism>
<gene>
    <name evidence="1" type="ORF">SSX86_016834</name>
</gene>
<dbReference type="AlphaFoldDB" id="A0AAP0D163"/>
<evidence type="ECO:0000313" key="2">
    <source>
        <dbReference type="Proteomes" id="UP001408789"/>
    </source>
</evidence>
<dbReference type="EMBL" id="JBCNJP010000018">
    <property type="protein sequence ID" value="KAK9062964.1"/>
    <property type="molecule type" value="Genomic_DNA"/>
</dbReference>
<comment type="caution">
    <text evidence="1">The sequence shown here is derived from an EMBL/GenBank/DDBJ whole genome shotgun (WGS) entry which is preliminary data.</text>
</comment>
<accession>A0AAP0D163</accession>
<reference evidence="1 2" key="1">
    <citation type="submission" date="2024-04" db="EMBL/GenBank/DDBJ databases">
        <title>The reference genome of an endangered Asteraceae, Deinandra increscens subsp. villosa, native to the Central Coast of California.</title>
        <authorList>
            <person name="Guilliams M."/>
            <person name="Hasenstab-Lehman K."/>
            <person name="Meyer R."/>
            <person name="Mcevoy S."/>
        </authorList>
    </citation>
    <scope>NUCLEOTIDE SEQUENCE [LARGE SCALE GENOMIC DNA]</scope>
    <source>
        <tissue evidence="1">Leaf</tissue>
    </source>
</reference>
<proteinExistence type="predicted"/>
<protein>
    <submittedName>
        <fullName evidence="1">Uncharacterized protein</fullName>
    </submittedName>
</protein>
<name>A0AAP0D163_9ASTR</name>